<dbReference type="PROSITE" id="PS51900">
    <property type="entry name" value="CB"/>
    <property type="match status" value="1"/>
</dbReference>
<dbReference type="PANTHER" id="PTHR30629:SF2">
    <property type="entry name" value="PROPHAGE INTEGRASE INTS-RELATED"/>
    <property type="match status" value="1"/>
</dbReference>
<proteinExistence type="inferred from homology"/>
<dbReference type="Proteomes" id="UP000630952">
    <property type="component" value="Unassembled WGS sequence"/>
</dbReference>
<keyword evidence="3 5" id="KW-0238">DNA-binding</keyword>
<dbReference type="InterPro" id="IPR038488">
    <property type="entry name" value="Integrase_DNA-bd_sf"/>
</dbReference>
<dbReference type="CDD" id="cd00801">
    <property type="entry name" value="INT_P4_C"/>
    <property type="match status" value="1"/>
</dbReference>
<evidence type="ECO:0000256" key="1">
    <source>
        <dbReference type="ARBA" id="ARBA00008857"/>
    </source>
</evidence>
<gene>
    <name evidence="9" type="ORF">HKD21_12290</name>
</gene>
<dbReference type="InterPro" id="IPR053876">
    <property type="entry name" value="Phage_int_M"/>
</dbReference>
<dbReference type="SUPFAM" id="SSF56349">
    <property type="entry name" value="DNA breaking-rejoining enzymes"/>
    <property type="match status" value="1"/>
</dbReference>
<feature type="domain" description="Core-binding (CB)" evidence="8">
    <location>
        <begin position="116"/>
        <end position="197"/>
    </location>
</feature>
<dbReference type="EMBL" id="JABCQO010000011">
    <property type="protein sequence ID" value="MBF0877619.1"/>
    <property type="molecule type" value="Genomic_DNA"/>
</dbReference>
<dbReference type="InterPro" id="IPR002104">
    <property type="entry name" value="Integrase_catalytic"/>
</dbReference>
<dbReference type="PROSITE" id="PS51898">
    <property type="entry name" value="TYR_RECOMBINASE"/>
    <property type="match status" value="1"/>
</dbReference>
<comment type="similarity">
    <text evidence="1">Belongs to the 'phage' integrase family.</text>
</comment>
<dbReference type="InterPro" id="IPR050808">
    <property type="entry name" value="Phage_Integrase"/>
</dbReference>
<dbReference type="Gene3D" id="1.10.443.10">
    <property type="entry name" value="Intergrase catalytic core"/>
    <property type="match status" value="1"/>
</dbReference>
<evidence type="ECO:0000313" key="9">
    <source>
        <dbReference type="EMBL" id="MBF0877619.1"/>
    </source>
</evidence>
<feature type="domain" description="Tyr recombinase" evidence="7">
    <location>
        <begin position="221"/>
        <end position="398"/>
    </location>
</feature>
<dbReference type="InterPro" id="IPR025166">
    <property type="entry name" value="Integrase_DNA_bind_dom"/>
</dbReference>
<dbReference type="RefSeq" id="WP_194255937.1">
    <property type="nucleotide sequence ID" value="NZ_JABCQO010000011.1"/>
</dbReference>
<keyword evidence="2" id="KW-0229">DNA integration</keyword>
<keyword evidence="10" id="KW-1185">Reference proteome</keyword>
<dbReference type="Pfam" id="PF00589">
    <property type="entry name" value="Phage_integrase"/>
    <property type="match status" value="1"/>
</dbReference>
<evidence type="ECO:0000256" key="3">
    <source>
        <dbReference type="ARBA" id="ARBA00023125"/>
    </source>
</evidence>
<keyword evidence="4" id="KW-0233">DNA recombination</keyword>
<evidence type="ECO:0000256" key="4">
    <source>
        <dbReference type="ARBA" id="ARBA00023172"/>
    </source>
</evidence>
<dbReference type="InterPro" id="IPR013762">
    <property type="entry name" value="Integrase-like_cat_sf"/>
</dbReference>
<dbReference type="Pfam" id="PF13356">
    <property type="entry name" value="Arm-DNA-bind_3"/>
    <property type="match status" value="1"/>
</dbReference>
<dbReference type="GO" id="GO:0003677">
    <property type="term" value="F:DNA binding"/>
    <property type="evidence" value="ECO:0007669"/>
    <property type="project" value="UniProtKB-KW"/>
</dbReference>
<evidence type="ECO:0000256" key="2">
    <source>
        <dbReference type="ARBA" id="ARBA00022908"/>
    </source>
</evidence>
<feature type="region of interest" description="Disordered" evidence="6">
    <location>
        <begin position="91"/>
        <end position="110"/>
    </location>
</feature>
<evidence type="ECO:0000256" key="6">
    <source>
        <dbReference type="SAM" id="MobiDB-lite"/>
    </source>
</evidence>
<dbReference type="InterPro" id="IPR044068">
    <property type="entry name" value="CB"/>
</dbReference>
<evidence type="ECO:0000259" key="8">
    <source>
        <dbReference type="PROSITE" id="PS51900"/>
    </source>
</evidence>
<reference evidence="10" key="1">
    <citation type="submission" date="2020-04" db="EMBL/GenBank/DDBJ databases">
        <title>Description of novel Gluconacetobacter.</title>
        <authorList>
            <person name="Sombolestani A."/>
        </authorList>
    </citation>
    <scope>NUCLEOTIDE SEQUENCE [LARGE SCALE GENOMIC DNA]</scope>
    <source>
        <strain evidence="10">LMG 27748</strain>
    </source>
</reference>
<name>A0ABR9YG64_9PROT</name>
<comment type="caution">
    <text evidence="9">The sequence shown here is derived from an EMBL/GenBank/DDBJ whole genome shotgun (WGS) entry which is preliminary data.</text>
</comment>
<reference evidence="9 10" key="2">
    <citation type="submission" date="2020-11" db="EMBL/GenBank/DDBJ databases">
        <title>Description of novel Gluconobacter species.</title>
        <authorList>
            <person name="Cleenwerck I."/>
            <person name="Cnockaert M."/>
            <person name="Borremans W."/>
            <person name="Wieme A.D."/>
            <person name="De Vuyst L."/>
            <person name="Vandamme P."/>
        </authorList>
    </citation>
    <scope>NUCLEOTIDE SEQUENCE [LARGE SCALE GENOMIC DNA]</scope>
    <source>
        <strain evidence="9 10">LMG 27748</strain>
    </source>
</reference>
<accession>A0ABR9YG64</accession>
<dbReference type="Pfam" id="PF22022">
    <property type="entry name" value="Phage_int_M"/>
    <property type="match status" value="1"/>
</dbReference>
<dbReference type="Gene3D" id="3.30.160.390">
    <property type="entry name" value="Integrase, DNA-binding domain"/>
    <property type="match status" value="1"/>
</dbReference>
<dbReference type="InterPro" id="IPR011010">
    <property type="entry name" value="DNA_brk_join_enz"/>
</dbReference>
<organism evidence="9 10">
    <name type="scientific">Gluconobacter cerevisiae</name>
    <dbReference type="NCBI Taxonomy" id="1379734"/>
    <lineage>
        <taxon>Bacteria</taxon>
        <taxon>Pseudomonadati</taxon>
        <taxon>Pseudomonadota</taxon>
        <taxon>Alphaproteobacteria</taxon>
        <taxon>Acetobacterales</taxon>
        <taxon>Acetobacteraceae</taxon>
        <taxon>Gluconobacter</taxon>
    </lineage>
</organism>
<dbReference type="InterPro" id="IPR010998">
    <property type="entry name" value="Integrase_recombinase_N"/>
</dbReference>
<sequence length="424" mass="47670">MNRNASGGINGGIVFELGVSVLTDVAVRKAAPKESPYKLSDAQGLYLLVKPNGTKLWRLKYRFGGKEKALSFGAYPEVSLINARRARESAREELRNGQDPSLTRQQKRAEAVRTDNQFRTVALAWIAAHGKQWTPQHRSEVQSTLERFVFPKIGSLALDAITPPIALDVVHSIEKKQAGETARRVRQRMGAIFAYGIACGLGTSNPADQIKGALAPLQKGRQPAIIQLEPLKRMMRRIEHTPSHPITQLALRFLALTAVRSGEVRGMLWSELDDELWVIPAERMKMRREHVVPLSTQARVIIQLIRPLTGRGPLVFPNVRWAHKPMSENAMGYLINRTGYAGQHVPHGFRASFSSIMNERRPEDRAIIDLMLAHVPKDAVEAAYNRAQHMERRKQISQEWADLLLKDAMPSRDLLQTVRRSASY</sequence>
<dbReference type="Gene3D" id="1.10.150.130">
    <property type="match status" value="1"/>
</dbReference>
<protein>
    <submittedName>
        <fullName evidence="9">Integrase arm-type DNA-binding domain-containing protein</fullName>
    </submittedName>
</protein>
<evidence type="ECO:0000313" key="10">
    <source>
        <dbReference type="Proteomes" id="UP000630952"/>
    </source>
</evidence>
<evidence type="ECO:0000259" key="7">
    <source>
        <dbReference type="PROSITE" id="PS51898"/>
    </source>
</evidence>
<dbReference type="PANTHER" id="PTHR30629">
    <property type="entry name" value="PROPHAGE INTEGRASE"/>
    <property type="match status" value="1"/>
</dbReference>
<evidence type="ECO:0000256" key="5">
    <source>
        <dbReference type="PROSITE-ProRule" id="PRU01248"/>
    </source>
</evidence>